<evidence type="ECO:0000256" key="2">
    <source>
        <dbReference type="SAM" id="MobiDB-lite"/>
    </source>
</evidence>
<sequence>MPEEACLAERPLRLLVMRQQTTPCRYRYDALDRLATRTPVGESIARSFYQSDTLVSEVQGAEHLRFLHRDRQLLATQSALATLLIGSDQQHSVLHTVSAGLPAAIAYTPYGHRQALNPLPGFNGERPDPLTGHYLLGNGYRAYNPVLMRFNSPDSLSPFGNGGVNAYGYCAGDPVNRSDPTGHGLIDDVQTYIYLGTALVTGVFGLLTARSSIKAVIKGVKLDPEANAVDNVLSQTSALRRPATTVEKVSAAIGVGALIASATWTASYIAGKFERDSLAARTLRSVAIVVVVPVVGLRGWTYYRSRLPARAAKKASILEQSAVRRSNSIGSSRSSIRSGSPEIEDTPL</sequence>
<evidence type="ECO:0000256" key="1">
    <source>
        <dbReference type="ARBA" id="ARBA00022737"/>
    </source>
</evidence>
<keyword evidence="3" id="KW-1133">Transmembrane helix</keyword>
<keyword evidence="3" id="KW-0472">Membrane</keyword>
<evidence type="ECO:0000313" key="5">
    <source>
        <dbReference type="EMBL" id="KPW12746.1"/>
    </source>
</evidence>
<accession>A0A0L8ITG6</accession>
<feature type="compositionally biased region" description="Low complexity" evidence="2">
    <location>
        <begin position="327"/>
        <end position="340"/>
    </location>
</feature>
<gene>
    <name evidence="5" type="ORF">ALO91_03295</name>
</gene>
<keyword evidence="3" id="KW-0812">Transmembrane</keyword>
<organism evidence="5 6">
    <name type="scientific">Pseudomonas syringae pv. aceris</name>
    <dbReference type="NCBI Taxonomy" id="199198"/>
    <lineage>
        <taxon>Bacteria</taxon>
        <taxon>Pseudomonadati</taxon>
        <taxon>Pseudomonadota</taxon>
        <taxon>Gammaproteobacteria</taxon>
        <taxon>Pseudomonadales</taxon>
        <taxon>Pseudomonadaceae</taxon>
        <taxon>Pseudomonas</taxon>
        <taxon>Pseudomonas syringae</taxon>
    </lineage>
</organism>
<dbReference type="EMBL" id="LJPM01000495">
    <property type="protein sequence ID" value="KPW12746.1"/>
    <property type="molecule type" value="Genomic_DNA"/>
</dbReference>
<dbReference type="PATRIC" id="fig|199198.4.peg.2870"/>
<evidence type="ECO:0000259" key="4">
    <source>
        <dbReference type="Pfam" id="PF25023"/>
    </source>
</evidence>
<dbReference type="SUPFAM" id="SSF56399">
    <property type="entry name" value="ADP-ribosylation"/>
    <property type="match status" value="1"/>
</dbReference>
<dbReference type="InterPro" id="IPR022385">
    <property type="entry name" value="Rhs_assc_core"/>
</dbReference>
<feature type="transmembrane region" description="Helical" evidence="3">
    <location>
        <begin position="191"/>
        <end position="209"/>
    </location>
</feature>
<dbReference type="Pfam" id="PF25023">
    <property type="entry name" value="TEN_YD-shell"/>
    <property type="match status" value="1"/>
</dbReference>
<evidence type="ECO:0000256" key="3">
    <source>
        <dbReference type="SAM" id="Phobius"/>
    </source>
</evidence>
<feature type="region of interest" description="Disordered" evidence="2">
    <location>
        <begin position="327"/>
        <end position="348"/>
    </location>
</feature>
<dbReference type="AlphaFoldDB" id="A0A0L8ITG6"/>
<protein>
    <recommendedName>
        <fullName evidence="4">Teneurin-like YD-shell domain-containing protein</fullName>
    </recommendedName>
</protein>
<reference evidence="5 6" key="1">
    <citation type="submission" date="2015-09" db="EMBL/GenBank/DDBJ databases">
        <title>Genome announcement of multiple Pseudomonas syringae strains.</title>
        <authorList>
            <person name="Thakur S."/>
            <person name="Wang P.W."/>
            <person name="Gong Y."/>
            <person name="Weir B.S."/>
            <person name="Guttman D.S."/>
        </authorList>
    </citation>
    <scope>NUCLEOTIDE SEQUENCE [LARGE SCALE GENOMIC DNA]</scope>
    <source>
        <strain evidence="5 6">ICMP2802</strain>
    </source>
</reference>
<feature type="transmembrane region" description="Helical" evidence="3">
    <location>
        <begin position="249"/>
        <end position="270"/>
    </location>
</feature>
<comment type="caution">
    <text evidence="5">The sequence shown here is derived from an EMBL/GenBank/DDBJ whole genome shotgun (WGS) entry which is preliminary data.</text>
</comment>
<evidence type="ECO:0000313" key="6">
    <source>
        <dbReference type="Proteomes" id="UP000050297"/>
    </source>
</evidence>
<dbReference type="Gene3D" id="2.180.10.10">
    <property type="entry name" value="RHS repeat-associated core"/>
    <property type="match status" value="1"/>
</dbReference>
<keyword evidence="1" id="KW-0677">Repeat</keyword>
<name>A0A0L8ITG6_PSESX</name>
<feature type="domain" description="Teneurin-like YD-shell" evidence="4">
    <location>
        <begin position="17"/>
        <end position="154"/>
    </location>
</feature>
<proteinExistence type="predicted"/>
<dbReference type="NCBIfam" id="TIGR03696">
    <property type="entry name" value="Rhs_assc_core"/>
    <property type="match status" value="1"/>
</dbReference>
<feature type="transmembrane region" description="Helical" evidence="3">
    <location>
        <begin position="282"/>
        <end position="303"/>
    </location>
</feature>
<dbReference type="Proteomes" id="UP000050297">
    <property type="component" value="Unassembled WGS sequence"/>
</dbReference>
<dbReference type="InterPro" id="IPR056823">
    <property type="entry name" value="TEN-like_YD-shell"/>
</dbReference>